<accession>A0A0D0CH70</accession>
<dbReference type="HOGENOM" id="CLU_2654749_0_0_1"/>
<evidence type="ECO:0000256" key="1">
    <source>
        <dbReference type="SAM" id="Phobius"/>
    </source>
</evidence>
<reference evidence="2 3" key="1">
    <citation type="submission" date="2014-04" db="EMBL/GenBank/DDBJ databases">
        <title>Evolutionary Origins and Diversification of the Mycorrhizal Mutualists.</title>
        <authorList>
            <consortium name="DOE Joint Genome Institute"/>
            <consortium name="Mycorrhizal Genomics Consortium"/>
            <person name="Kohler A."/>
            <person name="Kuo A."/>
            <person name="Nagy L.G."/>
            <person name="Floudas D."/>
            <person name="Copeland A."/>
            <person name="Barry K.W."/>
            <person name="Cichocki N."/>
            <person name="Veneault-Fourrey C."/>
            <person name="LaButti K."/>
            <person name="Lindquist E.A."/>
            <person name="Lipzen A."/>
            <person name="Lundell T."/>
            <person name="Morin E."/>
            <person name="Murat C."/>
            <person name="Riley R."/>
            <person name="Ohm R."/>
            <person name="Sun H."/>
            <person name="Tunlid A."/>
            <person name="Henrissat B."/>
            <person name="Grigoriev I.V."/>
            <person name="Hibbett D.S."/>
            <person name="Martin F."/>
        </authorList>
    </citation>
    <scope>NUCLEOTIDE SEQUENCE [LARGE SCALE GENOMIC DNA]</scope>
    <source>
        <strain evidence="2 3">FD-317 M1</strain>
    </source>
</reference>
<dbReference type="Proteomes" id="UP000053593">
    <property type="component" value="Unassembled WGS sequence"/>
</dbReference>
<keyword evidence="1" id="KW-1133">Transmembrane helix</keyword>
<keyword evidence="1" id="KW-0472">Membrane</keyword>
<name>A0A0D0CH70_9AGAR</name>
<keyword evidence="3" id="KW-1185">Reference proteome</keyword>
<organism evidence="2 3">
    <name type="scientific">Collybiopsis luxurians FD-317 M1</name>
    <dbReference type="NCBI Taxonomy" id="944289"/>
    <lineage>
        <taxon>Eukaryota</taxon>
        <taxon>Fungi</taxon>
        <taxon>Dikarya</taxon>
        <taxon>Basidiomycota</taxon>
        <taxon>Agaricomycotina</taxon>
        <taxon>Agaricomycetes</taxon>
        <taxon>Agaricomycetidae</taxon>
        <taxon>Agaricales</taxon>
        <taxon>Marasmiineae</taxon>
        <taxon>Omphalotaceae</taxon>
        <taxon>Collybiopsis</taxon>
        <taxon>Collybiopsis luxurians</taxon>
    </lineage>
</organism>
<dbReference type="AlphaFoldDB" id="A0A0D0CH70"/>
<dbReference type="EMBL" id="KN834790">
    <property type="protein sequence ID" value="KIK57552.1"/>
    <property type="molecule type" value="Genomic_DNA"/>
</dbReference>
<feature type="transmembrane region" description="Helical" evidence="1">
    <location>
        <begin position="12"/>
        <end position="38"/>
    </location>
</feature>
<protein>
    <submittedName>
        <fullName evidence="2">Uncharacterized protein</fullName>
    </submittedName>
</protein>
<feature type="transmembrane region" description="Helical" evidence="1">
    <location>
        <begin position="50"/>
        <end position="75"/>
    </location>
</feature>
<gene>
    <name evidence="2" type="ORF">GYMLUDRAFT_752600</name>
</gene>
<evidence type="ECO:0000313" key="2">
    <source>
        <dbReference type="EMBL" id="KIK57552.1"/>
    </source>
</evidence>
<evidence type="ECO:0000313" key="3">
    <source>
        <dbReference type="Proteomes" id="UP000053593"/>
    </source>
</evidence>
<proteinExistence type="predicted"/>
<keyword evidence="1" id="KW-0812">Transmembrane</keyword>
<sequence length="76" mass="8815">MSERLNTWLKQGSDFSFCLISLLPLSHVLLLLLFTYHFGLASPNRHTFCSLHMCFTFICSLHGIVRMYLVLLCILH</sequence>